<sequence>MAFRLFGRPEVPEIDPASATGQARPARRAEDLLAPRRPVADPPTDPHGFPAIGAGWERRLAATAHPELPSRVPHAGGEPGVGQAGGPLAASPFSAEPLSAGLLPAGPHSAAPHSAGPLSAGPLSAGPHSAAPLSAGSLSAVPHSAVPHSAGPPGGGPPLLGRGPLAAGIDGRAAAGLPGEPPRPSAPEPVPHPAEAAALGGAFAADYLSWDEDDPERRARVLGDYLAARRPVRLGWSGRGRQRADLALPGLVRPDGDGRVLVDVRVRVTPYAEVPGRRHPAEPAEDDGPAVPSAAPAPAARGWRGLPAQWVRLSVAVVVEGDRLVIDAEEEAEDPWPDPPVPDTDLESEALDVPDLEEDR</sequence>
<feature type="compositionally biased region" description="Acidic residues" evidence="1">
    <location>
        <begin position="327"/>
        <end position="336"/>
    </location>
</feature>
<dbReference type="EMBL" id="BAAAQK010000024">
    <property type="protein sequence ID" value="GAA1869420.1"/>
    <property type="molecule type" value="Genomic_DNA"/>
</dbReference>
<feature type="region of interest" description="Disordered" evidence="1">
    <location>
        <begin position="1"/>
        <end position="194"/>
    </location>
</feature>
<gene>
    <name evidence="2" type="ORF">GCM10009836_57490</name>
</gene>
<feature type="compositionally biased region" description="Acidic residues" evidence="1">
    <location>
        <begin position="344"/>
        <end position="360"/>
    </location>
</feature>
<name>A0ABN2NJG2_9PSEU</name>
<evidence type="ECO:0000313" key="2">
    <source>
        <dbReference type="EMBL" id="GAA1869420.1"/>
    </source>
</evidence>
<protein>
    <submittedName>
        <fullName evidence="2">Uncharacterized protein</fullName>
    </submittedName>
</protein>
<feature type="compositionally biased region" description="Low complexity" evidence="1">
    <location>
        <begin position="100"/>
        <end position="140"/>
    </location>
</feature>
<accession>A0ABN2NJG2</accession>
<evidence type="ECO:0000313" key="3">
    <source>
        <dbReference type="Proteomes" id="UP001500449"/>
    </source>
</evidence>
<feature type="region of interest" description="Disordered" evidence="1">
    <location>
        <begin position="326"/>
        <end position="360"/>
    </location>
</feature>
<reference evidence="2 3" key="1">
    <citation type="journal article" date="2019" name="Int. J. Syst. Evol. Microbiol.">
        <title>The Global Catalogue of Microorganisms (GCM) 10K type strain sequencing project: providing services to taxonomists for standard genome sequencing and annotation.</title>
        <authorList>
            <consortium name="The Broad Institute Genomics Platform"/>
            <consortium name="The Broad Institute Genome Sequencing Center for Infectious Disease"/>
            <person name="Wu L."/>
            <person name="Ma J."/>
        </authorList>
    </citation>
    <scope>NUCLEOTIDE SEQUENCE [LARGE SCALE GENOMIC DNA]</scope>
    <source>
        <strain evidence="2 3">JCM 16009</strain>
    </source>
</reference>
<keyword evidence="3" id="KW-1185">Reference proteome</keyword>
<evidence type="ECO:0000256" key="1">
    <source>
        <dbReference type="SAM" id="MobiDB-lite"/>
    </source>
</evidence>
<dbReference type="Proteomes" id="UP001500449">
    <property type="component" value="Unassembled WGS sequence"/>
</dbReference>
<feature type="compositionally biased region" description="Pro residues" evidence="1">
    <location>
        <begin position="179"/>
        <end position="192"/>
    </location>
</feature>
<feature type="region of interest" description="Disordered" evidence="1">
    <location>
        <begin position="274"/>
        <end position="299"/>
    </location>
</feature>
<feature type="compositionally biased region" description="Low complexity" evidence="1">
    <location>
        <begin position="289"/>
        <end position="299"/>
    </location>
</feature>
<feature type="compositionally biased region" description="Low complexity" evidence="1">
    <location>
        <begin position="159"/>
        <end position="168"/>
    </location>
</feature>
<organism evidence="2 3">
    <name type="scientific">Pseudonocardia ailaonensis</name>
    <dbReference type="NCBI Taxonomy" id="367279"/>
    <lineage>
        <taxon>Bacteria</taxon>
        <taxon>Bacillati</taxon>
        <taxon>Actinomycetota</taxon>
        <taxon>Actinomycetes</taxon>
        <taxon>Pseudonocardiales</taxon>
        <taxon>Pseudonocardiaceae</taxon>
        <taxon>Pseudonocardia</taxon>
    </lineage>
</organism>
<comment type="caution">
    <text evidence="2">The sequence shown here is derived from an EMBL/GenBank/DDBJ whole genome shotgun (WGS) entry which is preliminary data.</text>
</comment>
<dbReference type="RefSeq" id="WP_344423948.1">
    <property type="nucleotide sequence ID" value="NZ_BAAAQK010000024.1"/>
</dbReference>
<proteinExistence type="predicted"/>